<evidence type="ECO:0008006" key="4">
    <source>
        <dbReference type="Google" id="ProtNLM"/>
    </source>
</evidence>
<dbReference type="RefSeq" id="XP_014009466.2">
    <property type="nucleotide sequence ID" value="XM_014153991.2"/>
</dbReference>
<dbReference type="GeneID" id="106576685"/>
<dbReference type="InterPro" id="IPR011029">
    <property type="entry name" value="DEATH-like_dom_sf"/>
</dbReference>
<sequence>MDKLRKIKIPLTEILSADAGFILQHVDQEGLVTQRDYLNLIKGSQLNPEQSIISLLDTLILKGGDEKCTRFLTLLQHPGIRSNFSRLGEIKDIDIAPAPSSPAPPDAVPTSASSTVHTRGPAPPDAVPTSASSTFHTRGPTTSGSKIPTTPVKKTNRRSTTACGTIKDVSEMKMGQTGAKYFLAVLIQEDGPMDILILDQDKRNNFVGAAKRGSSVKLKRISFEKLGINKFREGIKFTNKSELTFTRVKNTIKMEPTADEKE</sequence>
<evidence type="ECO:0000313" key="2">
    <source>
        <dbReference type="Proteomes" id="UP001652741"/>
    </source>
</evidence>
<proteinExistence type="predicted"/>
<name>A0A1S3N357_SALSA</name>
<dbReference type="KEGG" id="sasa:106576685"/>
<keyword evidence="2" id="KW-1185">Reference proteome</keyword>
<accession>A0A1S3N357</accession>
<dbReference type="Gene3D" id="1.10.533.10">
    <property type="entry name" value="Death Domain, Fas"/>
    <property type="match status" value="1"/>
</dbReference>
<evidence type="ECO:0000256" key="1">
    <source>
        <dbReference type="SAM" id="MobiDB-lite"/>
    </source>
</evidence>
<dbReference type="Proteomes" id="UP001652741">
    <property type="component" value="Chromosome ssa18"/>
</dbReference>
<feature type="compositionally biased region" description="Polar residues" evidence="1">
    <location>
        <begin position="129"/>
        <end position="148"/>
    </location>
</feature>
<gene>
    <name evidence="3" type="primary">LOC106576685</name>
</gene>
<dbReference type="AlphaFoldDB" id="A0A1S3N357"/>
<reference evidence="3" key="1">
    <citation type="submission" date="2025-08" db="UniProtKB">
        <authorList>
            <consortium name="RefSeq"/>
        </authorList>
    </citation>
    <scope>IDENTIFICATION</scope>
</reference>
<evidence type="ECO:0000313" key="3">
    <source>
        <dbReference type="RefSeq" id="XP_014009466.2"/>
    </source>
</evidence>
<organism evidence="2 3">
    <name type="scientific">Salmo salar</name>
    <name type="common">Atlantic salmon</name>
    <dbReference type="NCBI Taxonomy" id="8030"/>
    <lineage>
        <taxon>Eukaryota</taxon>
        <taxon>Metazoa</taxon>
        <taxon>Chordata</taxon>
        <taxon>Craniata</taxon>
        <taxon>Vertebrata</taxon>
        <taxon>Euteleostomi</taxon>
        <taxon>Actinopterygii</taxon>
        <taxon>Neopterygii</taxon>
        <taxon>Teleostei</taxon>
        <taxon>Protacanthopterygii</taxon>
        <taxon>Salmoniformes</taxon>
        <taxon>Salmonidae</taxon>
        <taxon>Salmoninae</taxon>
        <taxon>Salmo</taxon>
    </lineage>
</organism>
<protein>
    <recommendedName>
        <fullName evidence="4">CARD domain-containing protein</fullName>
    </recommendedName>
</protein>
<feature type="region of interest" description="Disordered" evidence="1">
    <location>
        <begin position="95"/>
        <end position="160"/>
    </location>
</feature>